<evidence type="ECO:0000256" key="10">
    <source>
        <dbReference type="ARBA" id="ARBA00022975"/>
    </source>
</evidence>
<dbReference type="UniPathway" id="UPA00159">
    <property type="reaction ID" value="UER00277"/>
</dbReference>
<keyword evidence="4" id="KW-0436">Ligase</keyword>
<protein>
    <recommendedName>
        <fullName evidence="12">CTP synthase</fullName>
        <ecNumber evidence="3">6.3.4.2</ecNumber>
    </recommendedName>
    <alternativeName>
        <fullName evidence="14">Cytidine 5'-triphosphate synthase</fullName>
    </alternativeName>
    <alternativeName>
        <fullName evidence="15">Cytidine triphosphate synthetase</fullName>
    </alternativeName>
    <alternativeName>
        <fullName evidence="13">UTP--ammonia ligase</fullName>
    </alternativeName>
</protein>
<keyword evidence="16" id="KW-1133">Transmembrane helix</keyword>
<dbReference type="SUPFAM" id="SSF52540">
    <property type="entry name" value="P-loop containing nucleoside triphosphate hydrolases"/>
    <property type="match status" value="1"/>
</dbReference>
<dbReference type="CDD" id="cd01746">
    <property type="entry name" value="GATase1_CTP_Synthase"/>
    <property type="match status" value="1"/>
</dbReference>
<evidence type="ECO:0000256" key="16">
    <source>
        <dbReference type="SAM" id="Phobius"/>
    </source>
</evidence>
<dbReference type="InterPro" id="IPR033828">
    <property type="entry name" value="GATase1_CTP_Synthase"/>
</dbReference>
<keyword evidence="16" id="KW-0472">Membrane</keyword>
<dbReference type="GO" id="GO:0046872">
    <property type="term" value="F:metal ion binding"/>
    <property type="evidence" value="ECO:0007669"/>
    <property type="project" value="UniProtKB-KW"/>
</dbReference>
<dbReference type="NCBIfam" id="NF003792">
    <property type="entry name" value="PRK05380.1"/>
    <property type="match status" value="1"/>
</dbReference>
<gene>
    <name evidence="19" type="ORF">A2160_05545</name>
</gene>
<dbReference type="GO" id="GO:0005524">
    <property type="term" value="F:ATP binding"/>
    <property type="evidence" value="ECO:0007669"/>
    <property type="project" value="UniProtKB-KW"/>
</dbReference>
<comment type="catalytic activity">
    <reaction evidence="11">
        <text>UTP + L-glutamine + ATP + H2O = CTP + L-glutamate + ADP + phosphate + 2 H(+)</text>
        <dbReference type="Rhea" id="RHEA:26426"/>
        <dbReference type="ChEBI" id="CHEBI:15377"/>
        <dbReference type="ChEBI" id="CHEBI:15378"/>
        <dbReference type="ChEBI" id="CHEBI:29985"/>
        <dbReference type="ChEBI" id="CHEBI:30616"/>
        <dbReference type="ChEBI" id="CHEBI:37563"/>
        <dbReference type="ChEBI" id="CHEBI:43474"/>
        <dbReference type="ChEBI" id="CHEBI:46398"/>
        <dbReference type="ChEBI" id="CHEBI:58359"/>
        <dbReference type="ChEBI" id="CHEBI:456216"/>
        <dbReference type="EC" id="6.3.4.2"/>
    </reaction>
</comment>
<dbReference type="GO" id="GO:0005829">
    <property type="term" value="C:cytosol"/>
    <property type="evidence" value="ECO:0007669"/>
    <property type="project" value="TreeGrafter"/>
</dbReference>
<dbReference type="PANTHER" id="PTHR11550:SF0">
    <property type="entry name" value="CTP SYNTHASE-RELATED"/>
    <property type="match status" value="1"/>
</dbReference>
<organism evidence="19 20">
    <name type="scientific">Candidatus Beckwithbacteria bacterium RBG_13_42_9</name>
    <dbReference type="NCBI Taxonomy" id="1797457"/>
    <lineage>
        <taxon>Bacteria</taxon>
        <taxon>Candidatus Beckwithiibacteriota</taxon>
    </lineage>
</organism>
<evidence type="ECO:0000256" key="14">
    <source>
        <dbReference type="ARBA" id="ARBA00079941"/>
    </source>
</evidence>
<dbReference type="InterPro" id="IPR017926">
    <property type="entry name" value="GATASE"/>
</dbReference>
<evidence type="ECO:0000256" key="13">
    <source>
        <dbReference type="ARBA" id="ARBA00075170"/>
    </source>
</evidence>
<evidence type="ECO:0000313" key="20">
    <source>
        <dbReference type="Proteomes" id="UP000177006"/>
    </source>
</evidence>
<dbReference type="InterPro" id="IPR004468">
    <property type="entry name" value="CTP_synthase"/>
</dbReference>
<evidence type="ECO:0000256" key="4">
    <source>
        <dbReference type="ARBA" id="ARBA00022598"/>
    </source>
</evidence>
<feature type="transmembrane region" description="Helical" evidence="16">
    <location>
        <begin position="7"/>
        <end position="31"/>
    </location>
</feature>
<dbReference type="PANTHER" id="PTHR11550">
    <property type="entry name" value="CTP SYNTHASE"/>
    <property type="match status" value="1"/>
</dbReference>
<evidence type="ECO:0000259" key="18">
    <source>
        <dbReference type="Pfam" id="PF06418"/>
    </source>
</evidence>
<dbReference type="Pfam" id="PF06418">
    <property type="entry name" value="CTP_synth_N"/>
    <property type="match status" value="1"/>
</dbReference>
<keyword evidence="7" id="KW-0067">ATP-binding</keyword>
<evidence type="ECO:0000256" key="12">
    <source>
        <dbReference type="ARBA" id="ARBA00070745"/>
    </source>
</evidence>
<dbReference type="GO" id="GO:0042802">
    <property type="term" value="F:identical protein binding"/>
    <property type="evidence" value="ECO:0007669"/>
    <property type="project" value="TreeGrafter"/>
</dbReference>
<evidence type="ECO:0000256" key="15">
    <source>
        <dbReference type="ARBA" id="ARBA00083191"/>
    </source>
</evidence>
<dbReference type="PROSITE" id="PS51273">
    <property type="entry name" value="GATASE_TYPE_1"/>
    <property type="match status" value="1"/>
</dbReference>
<sequence>MPSKTKYIFVSGGVISGLGKGVTAGAIAFLLKSHGLKVTTVKCDAYVNIDAGTIRPQEHGEVFVTEDGIETDQDLGHYERFLHENLKRANYITLGQIFQEVIRRERNFEYHGEDVEVVPDIPNEMIRRFRLAAKETGAEVVIIEIGGTVGEYQNILFLEANRLMKFRDNDPVLHIHVAYLPTPKHIGEMKSKPVQTSVRLLNQTMIQPDFLVCRAEKPIDAPRRARLSIFCNVSKEDIISNPYVGSIYEVPTVFKEQDFDQKILTKLGIKKPVSKIFSQWQAMLARSKSAKKTVKIGLVGKYQKIGDYTLPDAYVCVVEAVKHAAWSLNLKPEIVWFDAEEIEKGKQNLNELLQVGGVIVPQGWGSRGVEGKIKAIQFVREHRIPYLGLCFGMQMAVIEFARNVMGLSKANSEEANVKTPYPVIHIMPNQKEYLAKHQYGGTIRLGAWPCKLIDKTMAKKLYQQFGWLKDGQTQVAERHRHRYEFNLKYKDQFEKNGLRIAGISPDGKLVEVIELDQKLHPFFIGVQFHPEYKSRPLSPHPLFIGLIKTAHGEKFGR</sequence>
<dbReference type="GO" id="GO:0097268">
    <property type="term" value="C:cytoophidium"/>
    <property type="evidence" value="ECO:0007669"/>
    <property type="project" value="UniProtKB-ARBA"/>
</dbReference>
<keyword evidence="8" id="KW-0460">Magnesium</keyword>
<keyword evidence="10" id="KW-0665">Pyrimidine biosynthesis</keyword>
<dbReference type="AlphaFoldDB" id="A0A1F5E6B6"/>
<dbReference type="SUPFAM" id="SSF52317">
    <property type="entry name" value="Class I glutamine amidotransferase-like"/>
    <property type="match status" value="1"/>
</dbReference>
<evidence type="ECO:0000256" key="2">
    <source>
        <dbReference type="ARBA" id="ARBA00007533"/>
    </source>
</evidence>
<dbReference type="FunFam" id="3.40.50.300:FF:000009">
    <property type="entry name" value="CTP synthase"/>
    <property type="match status" value="1"/>
</dbReference>
<keyword evidence="6" id="KW-0547">Nucleotide-binding</keyword>
<name>A0A1F5E6B6_9BACT</name>
<dbReference type="GO" id="GO:0019856">
    <property type="term" value="P:pyrimidine nucleobase biosynthetic process"/>
    <property type="evidence" value="ECO:0007669"/>
    <property type="project" value="TreeGrafter"/>
</dbReference>
<evidence type="ECO:0000256" key="9">
    <source>
        <dbReference type="ARBA" id="ARBA00022962"/>
    </source>
</evidence>
<dbReference type="InterPro" id="IPR029062">
    <property type="entry name" value="Class_I_gatase-like"/>
</dbReference>
<dbReference type="InterPro" id="IPR017456">
    <property type="entry name" value="CTP_synthase_N"/>
</dbReference>
<dbReference type="Pfam" id="PF00117">
    <property type="entry name" value="GATase"/>
    <property type="match status" value="1"/>
</dbReference>
<keyword evidence="5" id="KW-0479">Metal-binding</keyword>
<evidence type="ECO:0000256" key="11">
    <source>
        <dbReference type="ARBA" id="ARBA00047781"/>
    </source>
</evidence>
<accession>A0A1F5E6B6</accession>
<dbReference type="EC" id="6.3.4.2" evidence="3"/>
<comment type="pathway">
    <text evidence="1">Pyrimidine metabolism; CTP biosynthesis via de novo pathway; CTP from UDP: step 2/2.</text>
</comment>
<dbReference type="NCBIfam" id="TIGR00337">
    <property type="entry name" value="PyrG"/>
    <property type="match status" value="1"/>
</dbReference>
<keyword evidence="9" id="KW-0315">Glutamine amidotransferase</keyword>
<dbReference type="FunFam" id="3.40.50.880:FF:000002">
    <property type="entry name" value="CTP synthase"/>
    <property type="match status" value="1"/>
</dbReference>
<evidence type="ECO:0000313" key="19">
    <source>
        <dbReference type="EMBL" id="OGD62804.1"/>
    </source>
</evidence>
<dbReference type="EMBL" id="MEZK01000016">
    <property type="protein sequence ID" value="OGD62804.1"/>
    <property type="molecule type" value="Genomic_DNA"/>
</dbReference>
<comment type="similarity">
    <text evidence="2">Belongs to the CTP synthase family.</text>
</comment>
<dbReference type="GO" id="GO:0003883">
    <property type="term" value="F:CTP synthase activity"/>
    <property type="evidence" value="ECO:0007669"/>
    <property type="project" value="UniProtKB-EC"/>
</dbReference>
<proteinExistence type="inferred from homology"/>
<dbReference type="STRING" id="1797457.A2160_05545"/>
<evidence type="ECO:0000256" key="5">
    <source>
        <dbReference type="ARBA" id="ARBA00022723"/>
    </source>
</evidence>
<evidence type="ECO:0000256" key="7">
    <source>
        <dbReference type="ARBA" id="ARBA00022840"/>
    </source>
</evidence>
<evidence type="ECO:0000256" key="3">
    <source>
        <dbReference type="ARBA" id="ARBA00012291"/>
    </source>
</evidence>
<feature type="domain" description="CTP synthase N-terminal" evidence="18">
    <location>
        <begin position="6"/>
        <end position="268"/>
    </location>
</feature>
<reference evidence="19 20" key="1">
    <citation type="journal article" date="2016" name="Nat. Commun.">
        <title>Thousands of microbial genomes shed light on interconnected biogeochemical processes in an aquifer system.</title>
        <authorList>
            <person name="Anantharaman K."/>
            <person name="Brown C.T."/>
            <person name="Hug L.A."/>
            <person name="Sharon I."/>
            <person name="Castelle C.J."/>
            <person name="Probst A.J."/>
            <person name="Thomas B.C."/>
            <person name="Singh A."/>
            <person name="Wilkins M.J."/>
            <person name="Karaoz U."/>
            <person name="Brodie E.L."/>
            <person name="Williams K.H."/>
            <person name="Hubbard S.S."/>
            <person name="Banfield J.F."/>
        </authorList>
    </citation>
    <scope>NUCLEOTIDE SEQUENCE [LARGE SCALE GENOMIC DNA]</scope>
</reference>
<evidence type="ECO:0000256" key="1">
    <source>
        <dbReference type="ARBA" id="ARBA00005171"/>
    </source>
</evidence>
<dbReference type="Proteomes" id="UP000177006">
    <property type="component" value="Unassembled WGS sequence"/>
</dbReference>
<dbReference type="Gene3D" id="3.40.50.880">
    <property type="match status" value="1"/>
</dbReference>
<feature type="domain" description="Glutamine amidotransferase" evidence="17">
    <location>
        <begin position="310"/>
        <end position="548"/>
    </location>
</feature>
<dbReference type="Gene3D" id="3.40.50.300">
    <property type="entry name" value="P-loop containing nucleotide triphosphate hydrolases"/>
    <property type="match status" value="1"/>
</dbReference>
<dbReference type="GO" id="GO:0044210">
    <property type="term" value="P:'de novo' CTP biosynthetic process"/>
    <property type="evidence" value="ECO:0007669"/>
    <property type="project" value="UniProtKB-UniPathway"/>
</dbReference>
<comment type="caution">
    <text evidence="19">The sequence shown here is derived from an EMBL/GenBank/DDBJ whole genome shotgun (WGS) entry which is preliminary data.</text>
</comment>
<evidence type="ECO:0000256" key="6">
    <source>
        <dbReference type="ARBA" id="ARBA00022741"/>
    </source>
</evidence>
<keyword evidence="16" id="KW-0812">Transmembrane</keyword>
<evidence type="ECO:0000259" key="17">
    <source>
        <dbReference type="Pfam" id="PF00117"/>
    </source>
</evidence>
<dbReference type="InterPro" id="IPR027417">
    <property type="entry name" value="P-loop_NTPase"/>
</dbReference>
<evidence type="ECO:0000256" key="8">
    <source>
        <dbReference type="ARBA" id="ARBA00022842"/>
    </source>
</evidence>